<organism evidence="2 3">
    <name type="scientific">Synchytrium microbalum</name>
    <dbReference type="NCBI Taxonomy" id="1806994"/>
    <lineage>
        <taxon>Eukaryota</taxon>
        <taxon>Fungi</taxon>
        <taxon>Fungi incertae sedis</taxon>
        <taxon>Chytridiomycota</taxon>
        <taxon>Chytridiomycota incertae sedis</taxon>
        <taxon>Chytridiomycetes</taxon>
        <taxon>Synchytriales</taxon>
        <taxon>Synchytriaceae</taxon>
        <taxon>Synchytrium</taxon>
    </lineage>
</organism>
<evidence type="ECO:0000256" key="1">
    <source>
        <dbReference type="SAM" id="MobiDB-lite"/>
    </source>
</evidence>
<gene>
    <name evidence="2" type="ORF">SmJEL517_g01594</name>
</gene>
<comment type="caution">
    <text evidence="2">The sequence shown here is derived from an EMBL/GenBank/DDBJ whole genome shotgun (WGS) entry which is preliminary data.</text>
</comment>
<reference evidence="2 3" key="1">
    <citation type="journal article" date="2019" name="Sci. Rep.">
        <title>Comparative genomics of chytrid fungi reveal insights into the obligate biotrophic and pathogenic lifestyle of Synchytrium endobioticum.</title>
        <authorList>
            <person name="van de Vossenberg B.T.L.H."/>
            <person name="Warris S."/>
            <person name="Nguyen H.D.T."/>
            <person name="van Gent-Pelzer M.P.E."/>
            <person name="Joly D.L."/>
            <person name="van de Geest H.C."/>
            <person name="Bonants P.J.M."/>
            <person name="Smith D.S."/>
            <person name="Levesque C.A."/>
            <person name="van der Lee T.A.J."/>
        </authorList>
    </citation>
    <scope>NUCLEOTIDE SEQUENCE [LARGE SCALE GENOMIC DNA]</scope>
    <source>
        <strain evidence="2 3">JEL517</strain>
    </source>
</reference>
<accession>A0A507C551</accession>
<dbReference type="OrthoDB" id="2153356at2759"/>
<name>A0A507C551_9FUNG</name>
<dbReference type="STRING" id="1806994.A0A507C551"/>
<feature type="region of interest" description="Disordered" evidence="1">
    <location>
        <begin position="25"/>
        <end position="46"/>
    </location>
</feature>
<dbReference type="AlphaFoldDB" id="A0A507C551"/>
<feature type="compositionally biased region" description="Low complexity" evidence="1">
    <location>
        <begin position="25"/>
        <end position="35"/>
    </location>
</feature>
<proteinExistence type="predicted"/>
<feature type="region of interest" description="Disordered" evidence="1">
    <location>
        <begin position="488"/>
        <end position="522"/>
    </location>
</feature>
<evidence type="ECO:0000313" key="3">
    <source>
        <dbReference type="Proteomes" id="UP000319731"/>
    </source>
</evidence>
<sequence>MMSPSQSPGPSSPRSLRILLRKVTASSLTSSTASSPKRGKFSETGLQPIPTSALDVLPRELWERVISFVPNPGTSQDHQVRTLHLTTRYGRQLALLQTFLHHPRLLDPSLTRHLIKTGTLVPRFLAQNNIGWKALYDIYRDDVMALIQIRATDLYGEDANLGGNDIAIFEALTNDLAANHLQVREMIDKFGFIPMERFSPTAVFRLYHLTKYDISLLDLLIEKYGYDTTTVNNRIMHFALTNSNTSYSQIQSYLSRGFTISPSVIIAVLTDHSAANVVTTLSKILPMGQIRPYAIEVLEHQMGPNGDFVGEIIGSLIEAFSFEEEIIAQSLMNKQRGLPYRTRIYDQTHPYVAWKWILQRFGANHRFSRDCFSDFLMWLGELGARIKHYRPREDPWKLLLFLFDEGCTIEPHHFRFIARAALCPNSAPHMSQLIARFTMHMTRFPPTEADRRLWISTIRDEVVGNKEYVRQIGFTDFAHWQRAAADRRTTLDRSSRSSGSNKKASERRSSSQSSGGLGGLVAEITGSNKTTKAGGAYVDHVSISSLIGWKVDKNLRPSHFVDEATELVHVLQATKKKRSSFSRIRTG</sequence>
<keyword evidence="3" id="KW-1185">Reference proteome</keyword>
<dbReference type="Proteomes" id="UP000319731">
    <property type="component" value="Unassembled WGS sequence"/>
</dbReference>
<dbReference type="RefSeq" id="XP_031026430.1">
    <property type="nucleotide sequence ID" value="XM_031167522.1"/>
</dbReference>
<evidence type="ECO:0000313" key="2">
    <source>
        <dbReference type="EMBL" id="TPX36117.1"/>
    </source>
</evidence>
<dbReference type="EMBL" id="QEAO01000005">
    <property type="protein sequence ID" value="TPX36117.1"/>
    <property type="molecule type" value="Genomic_DNA"/>
</dbReference>
<protein>
    <submittedName>
        <fullName evidence="2">Uncharacterized protein</fullName>
    </submittedName>
</protein>
<dbReference type="GeneID" id="42002819"/>